<dbReference type="Gene3D" id="1.10.357.10">
    <property type="entry name" value="Tetracycline Repressor, domain 2"/>
    <property type="match status" value="1"/>
</dbReference>
<dbReference type="InterPro" id="IPR036271">
    <property type="entry name" value="Tet_transcr_reg_TetR-rel_C_sf"/>
</dbReference>
<keyword evidence="2 4" id="KW-0238">DNA-binding</keyword>
<dbReference type="AlphaFoldDB" id="A0A428WSJ3"/>
<dbReference type="InterPro" id="IPR025996">
    <property type="entry name" value="MT1864/Rv1816-like_C"/>
</dbReference>
<keyword evidence="1" id="KW-0805">Transcription regulation</keyword>
<reference evidence="6 7" key="1">
    <citation type="submission" date="2018-05" db="EMBL/GenBank/DDBJ databases">
        <title>Evolution of GPA BGCs.</title>
        <authorList>
            <person name="Waglechner N."/>
            <person name="Wright G.D."/>
        </authorList>
    </citation>
    <scope>NUCLEOTIDE SEQUENCE [LARGE SCALE GENOMIC DNA]</scope>
    <source>
        <strain evidence="6 7">DSM 5908</strain>
    </source>
</reference>
<keyword evidence="7" id="KW-1185">Reference proteome</keyword>
<protein>
    <submittedName>
        <fullName evidence="6">TetR family transcriptional regulator</fullName>
    </submittedName>
</protein>
<evidence type="ECO:0000256" key="2">
    <source>
        <dbReference type="ARBA" id="ARBA00023125"/>
    </source>
</evidence>
<dbReference type="Pfam" id="PF13305">
    <property type="entry name" value="TetR_C_33"/>
    <property type="match status" value="1"/>
</dbReference>
<dbReference type="InterPro" id="IPR009057">
    <property type="entry name" value="Homeodomain-like_sf"/>
</dbReference>
<sequence length="255" mass="27741">MSYHRFMVSETETARRRRRGAVGPADDVTVRTALVETAERQLAGSADGDIATRAVCEEVGVTQPVLYRLFGDKRGLLDAVADAGFDRYARRKQALEVTDDPVADLHVGWADHMSFADRNPALYQLMFAPRPQAASTAHRRILELLEATLVRCAAAGALRTTPRQAAQLILSANVGVALGRIAQPALYDDPALSERARDAVFAAVLTDADTRPGPDPVGAAARQLRYRLSLSGTENLEPAETALLDRWLERLDQPG</sequence>
<keyword evidence="3" id="KW-0804">Transcription</keyword>
<gene>
    <name evidence="6" type="ORF">DMA12_12220</name>
</gene>
<feature type="domain" description="HTH tetR-type" evidence="5">
    <location>
        <begin position="28"/>
        <end position="88"/>
    </location>
</feature>
<dbReference type="SUPFAM" id="SSF48498">
    <property type="entry name" value="Tetracyclin repressor-like, C-terminal domain"/>
    <property type="match status" value="1"/>
</dbReference>
<dbReference type="PANTHER" id="PTHR30055">
    <property type="entry name" value="HTH-TYPE TRANSCRIPTIONAL REGULATOR RUTR"/>
    <property type="match status" value="1"/>
</dbReference>
<evidence type="ECO:0000313" key="6">
    <source>
        <dbReference type="EMBL" id="RSM46044.1"/>
    </source>
</evidence>
<comment type="caution">
    <text evidence="6">The sequence shown here is derived from an EMBL/GenBank/DDBJ whole genome shotgun (WGS) entry which is preliminary data.</text>
</comment>
<dbReference type="SUPFAM" id="SSF46689">
    <property type="entry name" value="Homeodomain-like"/>
    <property type="match status" value="1"/>
</dbReference>
<evidence type="ECO:0000256" key="3">
    <source>
        <dbReference type="ARBA" id="ARBA00023163"/>
    </source>
</evidence>
<dbReference type="PROSITE" id="PS50977">
    <property type="entry name" value="HTH_TETR_2"/>
    <property type="match status" value="1"/>
</dbReference>
<dbReference type="EMBL" id="QHHU01000014">
    <property type="protein sequence ID" value="RSM46044.1"/>
    <property type="molecule type" value="Genomic_DNA"/>
</dbReference>
<dbReference type="OrthoDB" id="3784817at2"/>
<feature type="DNA-binding region" description="H-T-H motif" evidence="4">
    <location>
        <begin position="51"/>
        <end position="70"/>
    </location>
</feature>
<dbReference type="PANTHER" id="PTHR30055:SF234">
    <property type="entry name" value="HTH-TYPE TRANSCRIPTIONAL REGULATOR BETI"/>
    <property type="match status" value="1"/>
</dbReference>
<evidence type="ECO:0000256" key="4">
    <source>
        <dbReference type="PROSITE-ProRule" id="PRU00335"/>
    </source>
</evidence>
<organism evidence="6 7">
    <name type="scientific">Amycolatopsis balhimycina DSM 5908</name>
    <dbReference type="NCBI Taxonomy" id="1081091"/>
    <lineage>
        <taxon>Bacteria</taxon>
        <taxon>Bacillati</taxon>
        <taxon>Actinomycetota</taxon>
        <taxon>Actinomycetes</taxon>
        <taxon>Pseudonocardiales</taxon>
        <taxon>Pseudonocardiaceae</taxon>
        <taxon>Amycolatopsis</taxon>
    </lineage>
</organism>
<proteinExistence type="predicted"/>
<dbReference type="InterPro" id="IPR050109">
    <property type="entry name" value="HTH-type_TetR-like_transc_reg"/>
</dbReference>
<evidence type="ECO:0000313" key="7">
    <source>
        <dbReference type="Proteomes" id="UP000286716"/>
    </source>
</evidence>
<dbReference type="Pfam" id="PF00440">
    <property type="entry name" value="TetR_N"/>
    <property type="match status" value="1"/>
</dbReference>
<dbReference type="InterPro" id="IPR001647">
    <property type="entry name" value="HTH_TetR"/>
</dbReference>
<evidence type="ECO:0000259" key="5">
    <source>
        <dbReference type="PROSITE" id="PS50977"/>
    </source>
</evidence>
<evidence type="ECO:0000256" key="1">
    <source>
        <dbReference type="ARBA" id="ARBA00023015"/>
    </source>
</evidence>
<accession>A0A428WSJ3</accession>
<dbReference type="GO" id="GO:0000976">
    <property type="term" value="F:transcription cis-regulatory region binding"/>
    <property type="evidence" value="ECO:0007669"/>
    <property type="project" value="TreeGrafter"/>
</dbReference>
<name>A0A428WSJ3_AMYBA</name>
<dbReference type="GO" id="GO:0003700">
    <property type="term" value="F:DNA-binding transcription factor activity"/>
    <property type="evidence" value="ECO:0007669"/>
    <property type="project" value="TreeGrafter"/>
</dbReference>
<dbReference type="Proteomes" id="UP000286716">
    <property type="component" value="Unassembled WGS sequence"/>
</dbReference>